<dbReference type="PANTHER" id="PTHR24031">
    <property type="entry name" value="RNA HELICASE"/>
    <property type="match status" value="1"/>
</dbReference>
<evidence type="ECO:0000256" key="2">
    <source>
        <dbReference type="ARBA" id="ARBA00022801"/>
    </source>
</evidence>
<dbReference type="InterPro" id="IPR001650">
    <property type="entry name" value="Helicase_C-like"/>
</dbReference>
<dbReference type="Pfam" id="PF00271">
    <property type="entry name" value="Helicase_C"/>
    <property type="match status" value="1"/>
</dbReference>
<feature type="domain" description="Helicase C-terminal" evidence="9">
    <location>
        <begin position="756"/>
        <end position="908"/>
    </location>
</feature>
<proteinExistence type="inferred from homology"/>
<evidence type="ECO:0000256" key="7">
    <source>
        <dbReference type="SAM" id="MobiDB-lite"/>
    </source>
</evidence>
<dbReference type="InterPro" id="IPR000629">
    <property type="entry name" value="RNA-helicase_DEAD-box_CS"/>
</dbReference>
<name>C5KD30_PERM5</name>
<comment type="catalytic activity">
    <reaction evidence="6">
        <text>ATP + H2O = ADP + phosphate + H(+)</text>
        <dbReference type="Rhea" id="RHEA:13065"/>
        <dbReference type="ChEBI" id="CHEBI:15377"/>
        <dbReference type="ChEBI" id="CHEBI:15378"/>
        <dbReference type="ChEBI" id="CHEBI:30616"/>
        <dbReference type="ChEBI" id="CHEBI:43474"/>
        <dbReference type="ChEBI" id="CHEBI:456216"/>
        <dbReference type="EC" id="3.6.4.13"/>
    </reaction>
</comment>
<sequence length="1031" mass="114767">MLAPTKKQRVTGPSPAANKRRVVGEILRKDVGEAEVSTEVCELEVVDVMRFYFDDAEEGIPPAYAHQSFDETESFVWLKTLTPFVIRIDVDTRDVSVGIRFEHPKLPNDKLMKAAYKRHCDTILARMHTARFSPLSLKPFYGGCEAFQLGINGRDSGLLKKLKDSSLCSAMLDPAIPSFLELITLPDSLYGFWRRVEWLMLWFIDASGTVDLPPCTEAGGGQEQQQSGCIIGGRWTLYLLRDVTTQQMKSCASVYSFPSLVGDGKRRIRVAQFLTIPSQQKKGYGGMLYHHIAAAAISANDIDEITFEDPSPGMQSLREVVTLALCFKVFPDPLPEDQRRDPTVIAAALKIPVSFARRIAELEWFASNHYPPACSPSIDHLSRKESKALAAERLAYKQRQRKYCTPDDPDFPEDFIELETSQQKAVVKGLLQARWVNYISNMVHSVAEARRLWKLSSSTGATVSSSCTRLVVRTPTARYACRWLHTEAAVMKDRTTTTLAPTRFTDLNLTSNTARGIAEVMKLDTLTATQRRSLPKLMMDDCDVLIKARTGTGKTLTFLLPIVEAIVNTPNWKSHGGVSALILCPTRELGLQTCTELDRLLVHHDRELSAVALVGGVPRRHDLETLRKRRPKIIVGTPGRIGDHIEGTFMFHTLFEKLEWLVLDEADRLLELSFADTLDIVDGVMPRSRRTILCSATIPEVLLGKAQSWCHRGYAFVDCIGDASSSHGQADTMEVVATPESMNDKQFYVTCPAHRIVTALHNILQDEITKAPYDHKIMVFFPTARMTAFFSTLFNRQFRMPVIEMHKKRNQNERTLASAQFQTSESAIMFTSDVSSRGMDYSDVSSVIQVMAPSHVDSYVHRVGRTARAGKEGMAVLLLPEEESSFVSDLTRHSIPLKPLPRALQDPQWLLNTNDLTATALSGGWASSNASMLHQAETMFSSLLAHLKSSRAKLRNSQIIAIASGVLRSTGMSAVPGVPEDLAQKLGMLDEPDLRILKGFDSFGESEAVHQSLKSSKSGGNGSKFTRVRKK</sequence>
<comment type="domain">
    <text evidence="6">The Q motif is unique to and characteristic of the DEAD box family of RNA helicases and controls ATP binding and hydrolysis.</text>
</comment>
<dbReference type="PROSITE" id="PS00039">
    <property type="entry name" value="DEAD_ATP_HELICASE"/>
    <property type="match status" value="1"/>
</dbReference>
<dbReference type="InterPro" id="IPR014001">
    <property type="entry name" value="Helicase_ATP-bd"/>
</dbReference>
<evidence type="ECO:0000259" key="9">
    <source>
        <dbReference type="PROSITE" id="PS51194"/>
    </source>
</evidence>
<evidence type="ECO:0000256" key="6">
    <source>
        <dbReference type="RuleBase" id="RU365068"/>
    </source>
</evidence>
<evidence type="ECO:0000313" key="10">
    <source>
        <dbReference type="EMBL" id="EER17779.1"/>
    </source>
</evidence>
<organism evidence="11">
    <name type="scientific">Perkinsus marinus (strain ATCC 50983 / TXsc)</name>
    <dbReference type="NCBI Taxonomy" id="423536"/>
    <lineage>
        <taxon>Eukaryota</taxon>
        <taxon>Sar</taxon>
        <taxon>Alveolata</taxon>
        <taxon>Perkinsozoa</taxon>
        <taxon>Perkinsea</taxon>
        <taxon>Perkinsida</taxon>
        <taxon>Perkinsidae</taxon>
        <taxon>Perkinsus</taxon>
    </lineage>
</organism>
<dbReference type="Gene3D" id="3.40.630.30">
    <property type="match status" value="1"/>
</dbReference>
<reference evidence="10 11" key="1">
    <citation type="submission" date="2008-07" db="EMBL/GenBank/DDBJ databases">
        <authorList>
            <person name="El-Sayed N."/>
            <person name="Caler E."/>
            <person name="Inman J."/>
            <person name="Amedeo P."/>
            <person name="Hass B."/>
            <person name="Wortman J."/>
        </authorList>
    </citation>
    <scope>NUCLEOTIDE SEQUENCE [LARGE SCALE GENOMIC DNA]</scope>
    <source>
        <strain evidence="11">ATCC 50983 / TXsc</strain>
    </source>
</reference>
<dbReference type="InterPro" id="IPR011545">
    <property type="entry name" value="DEAD/DEAH_box_helicase_dom"/>
</dbReference>
<dbReference type="SMART" id="SM00490">
    <property type="entry name" value="HELICc"/>
    <property type="match status" value="1"/>
</dbReference>
<dbReference type="PROSITE" id="PS51194">
    <property type="entry name" value="HELICASE_CTER"/>
    <property type="match status" value="1"/>
</dbReference>
<dbReference type="RefSeq" id="XP_002785983.1">
    <property type="nucleotide sequence ID" value="XM_002785937.1"/>
</dbReference>
<dbReference type="GO" id="GO:0016787">
    <property type="term" value="F:hydrolase activity"/>
    <property type="evidence" value="ECO:0007669"/>
    <property type="project" value="UniProtKB-KW"/>
</dbReference>
<dbReference type="SUPFAM" id="SSF52540">
    <property type="entry name" value="P-loop containing nucleoside triphosphate hydrolases"/>
    <property type="match status" value="1"/>
</dbReference>
<dbReference type="CDD" id="cd18787">
    <property type="entry name" value="SF2_C_DEAD"/>
    <property type="match status" value="1"/>
</dbReference>
<keyword evidence="2 6" id="KW-0378">Hydrolase</keyword>
<dbReference type="AlphaFoldDB" id="C5KD30"/>
<keyword evidence="3 6" id="KW-0347">Helicase</keyword>
<evidence type="ECO:0000256" key="3">
    <source>
        <dbReference type="ARBA" id="ARBA00022806"/>
    </source>
</evidence>
<comment type="function">
    <text evidence="6">RNA helicase.</text>
</comment>
<dbReference type="GO" id="GO:0003723">
    <property type="term" value="F:RNA binding"/>
    <property type="evidence" value="ECO:0007669"/>
    <property type="project" value="UniProtKB-UniRule"/>
</dbReference>
<evidence type="ECO:0000256" key="1">
    <source>
        <dbReference type="ARBA" id="ARBA00022741"/>
    </source>
</evidence>
<feature type="domain" description="Helicase ATP-binding" evidence="8">
    <location>
        <begin position="535"/>
        <end position="716"/>
    </location>
</feature>
<evidence type="ECO:0000313" key="11">
    <source>
        <dbReference type="Proteomes" id="UP000007800"/>
    </source>
</evidence>
<dbReference type="SUPFAM" id="SSF55729">
    <property type="entry name" value="Acyl-CoA N-acyltransferases (Nat)"/>
    <property type="match status" value="1"/>
</dbReference>
<accession>C5KD30</accession>
<evidence type="ECO:0000259" key="8">
    <source>
        <dbReference type="PROSITE" id="PS51192"/>
    </source>
</evidence>
<gene>
    <name evidence="10" type="ORF">Pmar_PMAR023708</name>
</gene>
<dbReference type="GO" id="GO:0003724">
    <property type="term" value="F:RNA helicase activity"/>
    <property type="evidence" value="ECO:0007669"/>
    <property type="project" value="UniProtKB-EC"/>
</dbReference>
<feature type="region of interest" description="Disordered" evidence="7">
    <location>
        <begin position="1010"/>
        <end position="1031"/>
    </location>
</feature>
<dbReference type="SMART" id="SM00487">
    <property type="entry name" value="DEXDc"/>
    <property type="match status" value="1"/>
</dbReference>
<dbReference type="InParanoid" id="C5KD30"/>
<keyword evidence="4 6" id="KW-0067">ATP-binding</keyword>
<dbReference type="PROSITE" id="PS51192">
    <property type="entry name" value="HELICASE_ATP_BIND_1"/>
    <property type="match status" value="1"/>
</dbReference>
<keyword evidence="1 6" id="KW-0547">Nucleotide-binding</keyword>
<keyword evidence="11" id="KW-1185">Reference proteome</keyword>
<evidence type="ECO:0000256" key="5">
    <source>
        <dbReference type="ARBA" id="ARBA00022884"/>
    </source>
</evidence>
<keyword evidence="5 6" id="KW-0694">RNA-binding</keyword>
<dbReference type="Pfam" id="PF00270">
    <property type="entry name" value="DEAD"/>
    <property type="match status" value="1"/>
</dbReference>
<comment type="similarity">
    <text evidence="6">Belongs to the DEAD box helicase family.</text>
</comment>
<dbReference type="EMBL" id="GG671995">
    <property type="protein sequence ID" value="EER17779.1"/>
    <property type="molecule type" value="Genomic_DNA"/>
</dbReference>
<dbReference type="Gene3D" id="3.40.50.300">
    <property type="entry name" value="P-loop containing nucleotide triphosphate hydrolases"/>
    <property type="match status" value="2"/>
</dbReference>
<dbReference type="Proteomes" id="UP000007800">
    <property type="component" value="Unassembled WGS sequence"/>
</dbReference>
<dbReference type="InterPro" id="IPR016181">
    <property type="entry name" value="Acyl_CoA_acyltransferase"/>
</dbReference>
<dbReference type="GO" id="GO:0005524">
    <property type="term" value="F:ATP binding"/>
    <property type="evidence" value="ECO:0007669"/>
    <property type="project" value="UniProtKB-UniRule"/>
</dbReference>
<dbReference type="EC" id="3.6.4.13" evidence="6"/>
<dbReference type="OrthoDB" id="193716at2759"/>
<dbReference type="InterPro" id="IPR027417">
    <property type="entry name" value="P-loop_NTPase"/>
</dbReference>
<evidence type="ECO:0000256" key="4">
    <source>
        <dbReference type="ARBA" id="ARBA00022840"/>
    </source>
</evidence>
<dbReference type="GeneID" id="9087254"/>
<dbReference type="OMA" id="CDTILAR"/>
<protein>
    <recommendedName>
        <fullName evidence="6">ATP-dependent RNA helicase</fullName>
        <ecNumber evidence="6">3.6.4.13</ecNumber>
    </recommendedName>
</protein>